<accession>A0A2P5EQP3</accession>
<dbReference type="Proteomes" id="UP000237000">
    <property type="component" value="Unassembled WGS sequence"/>
</dbReference>
<proteinExistence type="predicted"/>
<evidence type="ECO:0000313" key="2">
    <source>
        <dbReference type="Proteomes" id="UP000237000"/>
    </source>
</evidence>
<reference evidence="2" key="1">
    <citation type="submission" date="2016-06" db="EMBL/GenBank/DDBJ databases">
        <title>Parallel loss of symbiosis genes in relatives of nitrogen-fixing non-legume Parasponia.</title>
        <authorList>
            <person name="Van Velzen R."/>
            <person name="Holmer R."/>
            <person name="Bu F."/>
            <person name="Rutten L."/>
            <person name="Van Zeijl A."/>
            <person name="Liu W."/>
            <person name="Santuari L."/>
            <person name="Cao Q."/>
            <person name="Sharma T."/>
            <person name="Shen D."/>
            <person name="Roswanjaya Y."/>
            <person name="Wardhani T."/>
            <person name="Kalhor M.S."/>
            <person name="Jansen J."/>
            <person name="Van den Hoogen J."/>
            <person name="Gungor B."/>
            <person name="Hartog M."/>
            <person name="Hontelez J."/>
            <person name="Verver J."/>
            <person name="Yang W.-C."/>
            <person name="Schijlen E."/>
            <person name="Repin R."/>
            <person name="Schilthuizen M."/>
            <person name="Schranz E."/>
            <person name="Heidstra R."/>
            <person name="Miyata K."/>
            <person name="Fedorova E."/>
            <person name="Kohlen W."/>
            <person name="Bisseling T."/>
            <person name="Smit S."/>
            <person name="Geurts R."/>
        </authorList>
    </citation>
    <scope>NUCLEOTIDE SEQUENCE [LARGE SCALE GENOMIC DNA]</scope>
    <source>
        <strain evidence="2">cv. RG33-2</strain>
    </source>
</reference>
<organism evidence="1 2">
    <name type="scientific">Trema orientale</name>
    <name type="common">Charcoal tree</name>
    <name type="synonym">Celtis orientalis</name>
    <dbReference type="NCBI Taxonomy" id="63057"/>
    <lineage>
        <taxon>Eukaryota</taxon>
        <taxon>Viridiplantae</taxon>
        <taxon>Streptophyta</taxon>
        <taxon>Embryophyta</taxon>
        <taxon>Tracheophyta</taxon>
        <taxon>Spermatophyta</taxon>
        <taxon>Magnoliopsida</taxon>
        <taxon>eudicotyledons</taxon>
        <taxon>Gunneridae</taxon>
        <taxon>Pentapetalae</taxon>
        <taxon>rosids</taxon>
        <taxon>fabids</taxon>
        <taxon>Rosales</taxon>
        <taxon>Cannabaceae</taxon>
        <taxon>Trema</taxon>
    </lineage>
</organism>
<keyword evidence="2" id="KW-1185">Reference proteome</keyword>
<gene>
    <name evidence="1" type="ORF">TorRG33x02_162490</name>
</gene>
<dbReference type="EMBL" id="JXTC01000111">
    <property type="protein sequence ID" value="PON87870.1"/>
    <property type="molecule type" value="Genomic_DNA"/>
</dbReference>
<name>A0A2P5EQP3_TREOI</name>
<protein>
    <submittedName>
        <fullName evidence="1">Uncharacterized protein</fullName>
    </submittedName>
</protein>
<comment type="caution">
    <text evidence="1">The sequence shown here is derived from an EMBL/GenBank/DDBJ whole genome shotgun (WGS) entry which is preliminary data.</text>
</comment>
<dbReference type="AlphaFoldDB" id="A0A2P5EQP3"/>
<dbReference type="InParanoid" id="A0A2P5EQP3"/>
<sequence length="79" mass="8696">MWPPTAIPNVTARFTWPPEILAAINTADAKVNALVMAITTRLDGSDEASGINFLDHDTKSKNSLTRKTMIIIIIIIYNV</sequence>
<evidence type="ECO:0000313" key="1">
    <source>
        <dbReference type="EMBL" id="PON87870.1"/>
    </source>
</evidence>